<keyword evidence="4" id="KW-0804">Transcription</keyword>
<evidence type="ECO:0000256" key="2">
    <source>
        <dbReference type="ARBA" id="ARBA00022723"/>
    </source>
</evidence>
<keyword evidence="2" id="KW-0479">Metal-binding</keyword>
<evidence type="ECO:0000256" key="3">
    <source>
        <dbReference type="ARBA" id="ARBA00023015"/>
    </source>
</evidence>
<keyword evidence="7" id="KW-1185">Reference proteome</keyword>
<name>A0AAD4FBW6_9PLEO</name>
<dbReference type="PANTHER" id="PTHR47338">
    <property type="entry name" value="ZN(II)2CYS6 TRANSCRIPTION FACTOR (EUROFUNG)-RELATED"/>
    <property type="match status" value="1"/>
</dbReference>
<proteinExistence type="predicted"/>
<protein>
    <submittedName>
        <fullName evidence="6">Uncharacterized protein</fullName>
    </submittedName>
</protein>
<comment type="subcellular location">
    <subcellularLocation>
        <location evidence="1">Nucleus</location>
    </subcellularLocation>
</comment>
<dbReference type="AlphaFoldDB" id="A0AAD4FBW6"/>
<reference evidence="6" key="1">
    <citation type="submission" date="2021-07" db="EMBL/GenBank/DDBJ databases">
        <title>Genome Resource of American Ginseng Black Spot Pathogen Alternaria panax.</title>
        <authorList>
            <person name="Qiu C."/>
            <person name="Wang W."/>
            <person name="Liu Z."/>
        </authorList>
    </citation>
    <scope>NUCLEOTIDE SEQUENCE</scope>
    <source>
        <strain evidence="6">BNCC115425</strain>
    </source>
</reference>
<dbReference type="EMBL" id="JAANER010000008">
    <property type="protein sequence ID" value="KAG9186771.1"/>
    <property type="molecule type" value="Genomic_DNA"/>
</dbReference>
<dbReference type="PANTHER" id="PTHR47338:SF9">
    <property type="entry name" value="ZN(II)2CYS6 TRANSCRIPTION FACTOR (EUROFUNG)"/>
    <property type="match status" value="1"/>
</dbReference>
<dbReference type="Proteomes" id="UP001199106">
    <property type="component" value="Unassembled WGS sequence"/>
</dbReference>
<evidence type="ECO:0000313" key="6">
    <source>
        <dbReference type="EMBL" id="KAG9186771.1"/>
    </source>
</evidence>
<gene>
    <name evidence="6" type="ORF">G6011_09879</name>
</gene>
<organism evidence="6 7">
    <name type="scientific">Alternaria panax</name>
    <dbReference type="NCBI Taxonomy" id="48097"/>
    <lineage>
        <taxon>Eukaryota</taxon>
        <taxon>Fungi</taxon>
        <taxon>Dikarya</taxon>
        <taxon>Ascomycota</taxon>
        <taxon>Pezizomycotina</taxon>
        <taxon>Dothideomycetes</taxon>
        <taxon>Pleosporomycetidae</taxon>
        <taxon>Pleosporales</taxon>
        <taxon>Pleosporineae</taxon>
        <taxon>Pleosporaceae</taxon>
        <taxon>Alternaria</taxon>
        <taxon>Alternaria sect. Panax</taxon>
    </lineage>
</organism>
<keyword evidence="3" id="KW-0805">Transcription regulation</keyword>
<sequence length="391" mass="43559">MRNPSTPAAAFELPVIQSGPLHPDIRSQPSDHDISLDLVASGAPLPPQSVICLQIQTIRIWECVIDYIAQPPSNKDVPLWRHDSPRAAILTKLLDIEMRCETSGHTLACIGSPARVLDDPKLKSYFVIWLRFQLTLSVVNCTLNHPFMIHIKTVRLKQKIPLTFLQKSYEFSLIHANWVVKLLNQMDEARLMLHDPFLGHLVAIAASIHLEHTKSQYPTVAASAKQKFDKCRGFVKRLSQEWPRMQVTTSLLGQLEARIPYRSILNYVEEEYDGAAPPDGANQVHIEEEDLLLLWRLFDYALTSTKSNSECALDEEPNSAMYGVPPNFSVSSNAVNCQISANSSPSPSVGMLIQATNAGLEDIAYQAYGNTSLSGGTAFNYFPEDLNSIHP</sequence>
<evidence type="ECO:0000256" key="1">
    <source>
        <dbReference type="ARBA" id="ARBA00004123"/>
    </source>
</evidence>
<comment type="caution">
    <text evidence="6">The sequence shown here is derived from an EMBL/GenBank/DDBJ whole genome shotgun (WGS) entry which is preliminary data.</text>
</comment>
<keyword evidence="5" id="KW-0539">Nucleus</keyword>
<dbReference type="GO" id="GO:0046872">
    <property type="term" value="F:metal ion binding"/>
    <property type="evidence" value="ECO:0007669"/>
    <property type="project" value="UniProtKB-KW"/>
</dbReference>
<dbReference type="GO" id="GO:0000981">
    <property type="term" value="F:DNA-binding transcription factor activity, RNA polymerase II-specific"/>
    <property type="evidence" value="ECO:0007669"/>
    <property type="project" value="InterPro"/>
</dbReference>
<dbReference type="InterPro" id="IPR050815">
    <property type="entry name" value="TF_fung"/>
</dbReference>
<evidence type="ECO:0000256" key="4">
    <source>
        <dbReference type="ARBA" id="ARBA00023163"/>
    </source>
</evidence>
<evidence type="ECO:0000256" key="5">
    <source>
        <dbReference type="ARBA" id="ARBA00023242"/>
    </source>
</evidence>
<accession>A0AAD4FBW6</accession>
<dbReference type="GO" id="GO:0005634">
    <property type="term" value="C:nucleus"/>
    <property type="evidence" value="ECO:0007669"/>
    <property type="project" value="UniProtKB-SubCell"/>
</dbReference>
<evidence type="ECO:0000313" key="7">
    <source>
        <dbReference type="Proteomes" id="UP001199106"/>
    </source>
</evidence>